<dbReference type="InterPro" id="IPR014777">
    <property type="entry name" value="4pyrrole_Mease_sub1"/>
</dbReference>
<dbReference type="Proteomes" id="UP000033551">
    <property type="component" value="Unassembled WGS sequence"/>
</dbReference>
<dbReference type="SUPFAM" id="SSF53790">
    <property type="entry name" value="Tetrapyrrole methylase"/>
    <property type="match status" value="1"/>
</dbReference>
<gene>
    <name evidence="2" type="ORF">VR44_18355</name>
</gene>
<protein>
    <recommendedName>
        <fullName evidence="1">Tetrapyrrole methylase domain-containing protein</fullName>
    </recommendedName>
</protein>
<dbReference type="PROSITE" id="PS00839">
    <property type="entry name" value="SUMT_1"/>
    <property type="match status" value="1"/>
</dbReference>
<dbReference type="Pfam" id="PF00590">
    <property type="entry name" value="TP_methylase"/>
    <property type="match status" value="1"/>
</dbReference>
<comment type="caution">
    <text evidence="2">The sequence shown here is derived from an EMBL/GenBank/DDBJ whole genome shotgun (WGS) entry which is preliminary data.</text>
</comment>
<keyword evidence="3" id="KW-1185">Reference proteome</keyword>
<dbReference type="EMBL" id="JZWV01000499">
    <property type="protein sequence ID" value="KJY31339.1"/>
    <property type="molecule type" value="Genomic_DNA"/>
</dbReference>
<dbReference type="AlphaFoldDB" id="A0A0F4JC03"/>
<proteinExistence type="predicted"/>
<evidence type="ECO:0000313" key="3">
    <source>
        <dbReference type="Proteomes" id="UP000033551"/>
    </source>
</evidence>
<evidence type="ECO:0000259" key="1">
    <source>
        <dbReference type="Pfam" id="PF00590"/>
    </source>
</evidence>
<dbReference type="InterPro" id="IPR000878">
    <property type="entry name" value="4pyrrol_Mease"/>
</dbReference>
<reference evidence="2 3" key="1">
    <citation type="submission" date="2015-02" db="EMBL/GenBank/DDBJ databases">
        <authorList>
            <person name="Ju K.-S."/>
            <person name="Doroghazi J.R."/>
            <person name="Metcalf W."/>
        </authorList>
    </citation>
    <scope>NUCLEOTIDE SEQUENCE [LARGE SCALE GENOMIC DNA]</scope>
    <source>
        <strain evidence="2 3">NRRL ISP-5550</strain>
    </source>
</reference>
<dbReference type="InterPro" id="IPR003043">
    <property type="entry name" value="Uropor_MeTrfase_CS"/>
</dbReference>
<dbReference type="InterPro" id="IPR035996">
    <property type="entry name" value="4pyrrol_Methylase_sf"/>
</dbReference>
<dbReference type="Gene3D" id="3.40.1010.10">
    <property type="entry name" value="Cobalt-precorrin-4 Transmethylase, Domain 1"/>
    <property type="match status" value="1"/>
</dbReference>
<dbReference type="GO" id="GO:0008168">
    <property type="term" value="F:methyltransferase activity"/>
    <property type="evidence" value="ECO:0007669"/>
    <property type="project" value="InterPro"/>
</dbReference>
<feature type="domain" description="Tetrapyrrole methylase" evidence="1">
    <location>
        <begin position="20"/>
        <end position="64"/>
    </location>
</feature>
<feature type="non-terminal residue" evidence="2">
    <location>
        <position position="78"/>
    </location>
</feature>
<name>A0A0F4JC03_9ACTN</name>
<organism evidence="2 3">
    <name type="scientific">Streptomyces katrae</name>
    <dbReference type="NCBI Taxonomy" id="68223"/>
    <lineage>
        <taxon>Bacteria</taxon>
        <taxon>Bacillati</taxon>
        <taxon>Actinomycetota</taxon>
        <taxon>Actinomycetes</taxon>
        <taxon>Kitasatosporales</taxon>
        <taxon>Streptomycetaceae</taxon>
        <taxon>Streptomyces</taxon>
    </lineage>
</organism>
<dbReference type="RefSeq" id="WP_045948611.1">
    <property type="nucleotide sequence ID" value="NZ_JZWV01000499.1"/>
</dbReference>
<sequence length="78" mass="7864">MNPSSPTTSAFPAVAVQGLVTFLGAGPGDPGLLTLRAVEALAAADVLIAEPEVLDVVRTHARAGVDTPQLTVADEKSV</sequence>
<accession>A0A0F4JC03</accession>
<evidence type="ECO:0000313" key="2">
    <source>
        <dbReference type="EMBL" id="KJY31339.1"/>
    </source>
</evidence>